<keyword evidence="2" id="KW-1185">Reference proteome</keyword>
<dbReference type="Proteomes" id="UP000606974">
    <property type="component" value="Unassembled WGS sequence"/>
</dbReference>
<name>A0A8H7E2J3_9EURO</name>
<dbReference type="AlphaFoldDB" id="A0A8H7E2J3"/>
<reference evidence="1" key="1">
    <citation type="submission" date="2020-02" db="EMBL/GenBank/DDBJ databases">
        <authorList>
            <person name="Palmer J.M."/>
        </authorList>
    </citation>
    <scope>NUCLEOTIDE SEQUENCE</scope>
    <source>
        <strain evidence="1">EPUS1.4</strain>
        <tissue evidence="1">Thallus</tissue>
    </source>
</reference>
<proteinExistence type="predicted"/>
<evidence type="ECO:0000313" key="1">
    <source>
        <dbReference type="EMBL" id="KAF7508149.1"/>
    </source>
</evidence>
<protein>
    <submittedName>
        <fullName evidence="1">Uncharacterized protein</fullName>
    </submittedName>
</protein>
<comment type="caution">
    <text evidence="1">The sequence shown here is derived from an EMBL/GenBank/DDBJ whole genome shotgun (WGS) entry which is preliminary data.</text>
</comment>
<accession>A0A8H7E2J3</accession>
<organism evidence="1 2">
    <name type="scientific">Endocarpon pusillum</name>
    <dbReference type="NCBI Taxonomy" id="364733"/>
    <lineage>
        <taxon>Eukaryota</taxon>
        <taxon>Fungi</taxon>
        <taxon>Dikarya</taxon>
        <taxon>Ascomycota</taxon>
        <taxon>Pezizomycotina</taxon>
        <taxon>Eurotiomycetes</taxon>
        <taxon>Chaetothyriomycetidae</taxon>
        <taxon>Verrucariales</taxon>
        <taxon>Verrucariaceae</taxon>
        <taxon>Endocarpon</taxon>
    </lineage>
</organism>
<dbReference type="EMBL" id="JAACFV010000058">
    <property type="protein sequence ID" value="KAF7508149.1"/>
    <property type="molecule type" value="Genomic_DNA"/>
</dbReference>
<evidence type="ECO:0000313" key="2">
    <source>
        <dbReference type="Proteomes" id="UP000606974"/>
    </source>
</evidence>
<sequence>MQHKPSFINALTHPSIPSIEHVDMVAQREPSPNWWIVVQADRPSGAQATYPWPTANGYRGQQKI</sequence>
<gene>
    <name evidence="1" type="ORF">GJ744_009590</name>
</gene>